<protein>
    <submittedName>
        <fullName evidence="3">IS3 family transposase</fullName>
    </submittedName>
</protein>
<dbReference type="InterPro" id="IPR001584">
    <property type="entry name" value="Integrase_cat-core"/>
</dbReference>
<sequence length="291" mass="34542">MKRLYYNSILELSSHYATIWLCQEFGVSRSGYYKWIRRKDKPNYSEIQKHEIISMIREIHSEKPSFGYRRIRNRILANTGWYVCLPRVLACMRAAGIQSKARKKKHWGGVGKPHPVFPNILARQFYSQIPLQKVVTDITEFYWHGRKCFFTCYLDLFNNEMLSWNLDFREDLPFILKPLKEFLQIRRKASVQKTIIHTDQGSQYCSPAFTTLLKRNGIIQSMSRAGTPHDNAVIESFFGWFKEELNLDFHFKQLNDIFLVIKQAVTYFNFQRPVSKLNYKTPVQFRLDRGT</sequence>
<evidence type="ECO:0000256" key="1">
    <source>
        <dbReference type="ARBA" id="ARBA00002286"/>
    </source>
</evidence>
<dbReference type="Pfam" id="PF00665">
    <property type="entry name" value="rve"/>
    <property type="match status" value="1"/>
</dbReference>
<gene>
    <name evidence="3" type="ORF">OUY18_04200</name>
</gene>
<evidence type="ECO:0000259" key="2">
    <source>
        <dbReference type="PROSITE" id="PS50994"/>
    </source>
</evidence>
<dbReference type="EMBL" id="JAPOHA010000003">
    <property type="protein sequence ID" value="MCY1713457.1"/>
    <property type="molecule type" value="Genomic_DNA"/>
</dbReference>
<name>A0ABT4BRE3_9FIRM</name>
<dbReference type="Gene3D" id="3.30.420.10">
    <property type="entry name" value="Ribonuclease H-like superfamily/Ribonuclease H"/>
    <property type="match status" value="1"/>
</dbReference>
<reference evidence="3 4" key="1">
    <citation type="submission" date="2022-11" db="EMBL/GenBank/DDBJ databases">
        <authorList>
            <person name="Caiyu Z."/>
        </authorList>
    </citation>
    <scope>NUCLEOTIDE SEQUENCE [LARGE SCALE GENOMIC DNA]</scope>
    <source>
        <strain evidence="3 4">YR-4</strain>
    </source>
</reference>
<dbReference type="InterPro" id="IPR025948">
    <property type="entry name" value="HTH-like_dom"/>
</dbReference>
<dbReference type="Pfam" id="PF13276">
    <property type="entry name" value="HTH_21"/>
    <property type="match status" value="1"/>
</dbReference>
<dbReference type="InterPro" id="IPR036397">
    <property type="entry name" value="RNaseH_sf"/>
</dbReference>
<comment type="caution">
    <text evidence="3">The sequence shown here is derived from an EMBL/GenBank/DDBJ whole genome shotgun (WGS) entry which is preliminary data.</text>
</comment>
<dbReference type="PANTHER" id="PTHR46889:SF5">
    <property type="entry name" value="INTEGRASE PROTEIN"/>
    <property type="match status" value="1"/>
</dbReference>
<dbReference type="InterPro" id="IPR050900">
    <property type="entry name" value="Transposase_IS3/IS150/IS904"/>
</dbReference>
<accession>A0ABT4BRE3</accession>
<dbReference type="Pfam" id="PF13333">
    <property type="entry name" value="rve_2"/>
    <property type="match status" value="1"/>
</dbReference>
<dbReference type="InterPro" id="IPR012337">
    <property type="entry name" value="RNaseH-like_sf"/>
</dbReference>
<feature type="domain" description="Integrase catalytic" evidence="2">
    <location>
        <begin position="126"/>
        <end position="290"/>
    </location>
</feature>
<dbReference type="RefSeq" id="WP_268057569.1">
    <property type="nucleotide sequence ID" value="NZ_JAPOHA010000003.1"/>
</dbReference>
<dbReference type="PANTHER" id="PTHR46889">
    <property type="entry name" value="TRANSPOSASE INSF FOR INSERTION SEQUENCE IS3B-RELATED"/>
    <property type="match status" value="1"/>
</dbReference>
<evidence type="ECO:0000313" key="4">
    <source>
        <dbReference type="Proteomes" id="UP001082703"/>
    </source>
</evidence>
<evidence type="ECO:0000313" key="3">
    <source>
        <dbReference type="EMBL" id="MCY1713457.1"/>
    </source>
</evidence>
<dbReference type="Proteomes" id="UP001082703">
    <property type="component" value="Unassembled WGS sequence"/>
</dbReference>
<dbReference type="InterPro" id="IPR048020">
    <property type="entry name" value="Transpos_IS3"/>
</dbReference>
<dbReference type="PROSITE" id="PS50994">
    <property type="entry name" value="INTEGRASE"/>
    <property type="match status" value="1"/>
</dbReference>
<organism evidence="3 4">
    <name type="scientific">Caproiciproducens galactitolivorans</name>
    <dbReference type="NCBI Taxonomy" id="642589"/>
    <lineage>
        <taxon>Bacteria</taxon>
        <taxon>Bacillati</taxon>
        <taxon>Bacillota</taxon>
        <taxon>Clostridia</taxon>
        <taxon>Eubacteriales</taxon>
        <taxon>Acutalibacteraceae</taxon>
        <taxon>Caproiciproducens</taxon>
    </lineage>
</organism>
<dbReference type="NCBIfam" id="NF033516">
    <property type="entry name" value="transpos_IS3"/>
    <property type="match status" value="1"/>
</dbReference>
<comment type="function">
    <text evidence="1">Involved in the transposition of the insertion sequence.</text>
</comment>
<keyword evidence="4" id="KW-1185">Reference proteome</keyword>
<proteinExistence type="predicted"/>
<dbReference type="SUPFAM" id="SSF53098">
    <property type="entry name" value="Ribonuclease H-like"/>
    <property type="match status" value="1"/>
</dbReference>